<gene>
    <name evidence="2" type="ORF">QIT00_13175</name>
</gene>
<comment type="caution">
    <text evidence="2">The sequence shown here is derived from an EMBL/GenBank/DDBJ whole genome shotgun (WGS) entry which is preliminary data.</text>
</comment>
<dbReference type="Proteomes" id="UP001237105">
    <property type="component" value="Unassembled WGS sequence"/>
</dbReference>
<dbReference type="PROSITE" id="PS51257">
    <property type="entry name" value="PROKAR_LIPOPROTEIN"/>
    <property type="match status" value="1"/>
</dbReference>
<proteinExistence type="predicted"/>
<keyword evidence="3" id="KW-1185">Reference proteome</keyword>
<keyword evidence="1" id="KW-1133">Transmembrane helix</keyword>
<evidence type="ECO:0000313" key="2">
    <source>
        <dbReference type="EMBL" id="MDI3419497.1"/>
    </source>
</evidence>
<accession>A0ABT6SV61</accession>
<keyword evidence="1" id="KW-0812">Transmembrane</keyword>
<sequence length="120" mass="13660">MSKRHRPPVHPLRVLTLLGGALGCYAGISVSIAGHAAVGYVVFIASCVVILAGEVWNHRKRQSDWFLLTFRTYENFRAEVNLEELREVRRARGDMATVRYLKLLYPKLPPSELTRLLKDL</sequence>
<protein>
    <submittedName>
        <fullName evidence="2">Uncharacterized protein</fullName>
    </submittedName>
</protein>
<reference evidence="2 3" key="1">
    <citation type="submission" date="2023-05" db="EMBL/GenBank/DDBJ databases">
        <title>Draft genome sequence of Streptomyces sp. B-S-A12 isolated from a cave soil in Thailand.</title>
        <authorList>
            <person name="Chamroensaksri N."/>
            <person name="Muangham S."/>
        </authorList>
    </citation>
    <scope>NUCLEOTIDE SEQUENCE [LARGE SCALE GENOMIC DNA]</scope>
    <source>
        <strain evidence="2 3">B-S-A12</strain>
    </source>
</reference>
<evidence type="ECO:0000256" key="1">
    <source>
        <dbReference type="SAM" id="Phobius"/>
    </source>
</evidence>
<evidence type="ECO:0000313" key="3">
    <source>
        <dbReference type="Proteomes" id="UP001237105"/>
    </source>
</evidence>
<dbReference type="EMBL" id="JASCIS010000011">
    <property type="protein sequence ID" value="MDI3419497.1"/>
    <property type="molecule type" value="Genomic_DNA"/>
</dbReference>
<keyword evidence="1" id="KW-0472">Membrane</keyword>
<dbReference type="RefSeq" id="WP_282535409.1">
    <property type="nucleotide sequence ID" value="NZ_JASCIS010000011.1"/>
</dbReference>
<feature type="transmembrane region" description="Helical" evidence="1">
    <location>
        <begin position="12"/>
        <end position="32"/>
    </location>
</feature>
<organism evidence="2 3">
    <name type="scientific">Streptomyces luteolus</name>
    <dbReference type="NCBI Taxonomy" id="3043615"/>
    <lineage>
        <taxon>Bacteria</taxon>
        <taxon>Bacillati</taxon>
        <taxon>Actinomycetota</taxon>
        <taxon>Actinomycetes</taxon>
        <taxon>Kitasatosporales</taxon>
        <taxon>Streptomycetaceae</taxon>
        <taxon>Streptomyces</taxon>
    </lineage>
</organism>
<name>A0ABT6SV61_9ACTN</name>
<feature type="transmembrane region" description="Helical" evidence="1">
    <location>
        <begin position="38"/>
        <end position="56"/>
    </location>
</feature>